<organism evidence="2 3">
    <name type="scientific">Botryotinia calthae</name>
    <dbReference type="NCBI Taxonomy" id="38488"/>
    <lineage>
        <taxon>Eukaryota</taxon>
        <taxon>Fungi</taxon>
        <taxon>Dikarya</taxon>
        <taxon>Ascomycota</taxon>
        <taxon>Pezizomycotina</taxon>
        <taxon>Leotiomycetes</taxon>
        <taxon>Helotiales</taxon>
        <taxon>Sclerotiniaceae</taxon>
        <taxon>Botryotinia</taxon>
    </lineage>
</organism>
<feature type="compositionally biased region" description="Basic and acidic residues" evidence="1">
    <location>
        <begin position="29"/>
        <end position="41"/>
    </location>
</feature>
<feature type="compositionally biased region" description="Basic and acidic residues" evidence="1">
    <location>
        <begin position="89"/>
        <end position="101"/>
    </location>
</feature>
<evidence type="ECO:0000313" key="3">
    <source>
        <dbReference type="Proteomes" id="UP000297299"/>
    </source>
</evidence>
<accession>A0A4Y8CIM0</accession>
<feature type="region of interest" description="Disordered" evidence="1">
    <location>
        <begin position="29"/>
        <end position="49"/>
    </location>
</feature>
<proteinExistence type="predicted"/>
<feature type="compositionally biased region" description="Polar residues" evidence="1">
    <location>
        <begin position="70"/>
        <end position="88"/>
    </location>
</feature>
<evidence type="ECO:0000313" key="2">
    <source>
        <dbReference type="EMBL" id="TEY32611.1"/>
    </source>
</evidence>
<comment type="caution">
    <text evidence="2">The sequence shown here is derived from an EMBL/GenBank/DDBJ whole genome shotgun (WGS) entry which is preliminary data.</text>
</comment>
<dbReference type="Proteomes" id="UP000297299">
    <property type="component" value="Unassembled WGS sequence"/>
</dbReference>
<keyword evidence="3" id="KW-1185">Reference proteome</keyword>
<reference evidence="2 3" key="1">
    <citation type="submission" date="2017-11" db="EMBL/GenBank/DDBJ databases">
        <title>Comparative genomics of Botrytis spp.</title>
        <authorList>
            <person name="Valero-Jimenez C.A."/>
            <person name="Tapia P."/>
            <person name="Veloso J."/>
            <person name="Silva-Moreno E."/>
            <person name="Staats M."/>
            <person name="Valdes J.H."/>
            <person name="Van Kan J.A.L."/>
        </authorList>
    </citation>
    <scope>NUCLEOTIDE SEQUENCE [LARGE SCALE GENOMIC DNA]</scope>
    <source>
        <strain evidence="2 3">MUCL2830</strain>
    </source>
</reference>
<protein>
    <submittedName>
        <fullName evidence="2">Uncharacterized protein</fullName>
    </submittedName>
</protein>
<dbReference type="OrthoDB" id="3552097at2759"/>
<evidence type="ECO:0000256" key="1">
    <source>
        <dbReference type="SAM" id="MobiDB-lite"/>
    </source>
</evidence>
<dbReference type="AlphaFoldDB" id="A0A4Y8CIM0"/>
<feature type="region of interest" description="Disordered" evidence="1">
    <location>
        <begin position="64"/>
        <end position="109"/>
    </location>
</feature>
<sequence>MFSRASSRIVQIIRATKEEDMVDENVTDAEKEMQSNRDNRMNKNANANDTQRCLLNSLRYDPRDDGLPLYSSTQTSRPSSGLLEQQKASIEKKEVKNDKPPPYDLPENTSSASRFQYIRGLIERRKAEIQTLERQLEEEIGRAAPSSTDTTSRVEDPLSMHRNLQREALLGEMRKKELSVQVYLRR</sequence>
<name>A0A4Y8CIM0_9HELO</name>
<dbReference type="EMBL" id="PHWZ01000711">
    <property type="protein sequence ID" value="TEY32611.1"/>
    <property type="molecule type" value="Genomic_DNA"/>
</dbReference>
<gene>
    <name evidence="2" type="ORF">BOTCAL_0715g00050</name>
</gene>